<dbReference type="GO" id="GO:0004672">
    <property type="term" value="F:protein kinase activity"/>
    <property type="evidence" value="ECO:0007669"/>
    <property type="project" value="InterPro"/>
</dbReference>
<dbReference type="PROSITE" id="PS00028">
    <property type="entry name" value="ZINC_FINGER_C2H2_1"/>
    <property type="match status" value="1"/>
</dbReference>
<dbReference type="GO" id="GO:0016787">
    <property type="term" value="F:hydrolase activity"/>
    <property type="evidence" value="ECO:0007669"/>
    <property type="project" value="UniProtKB-KW"/>
</dbReference>
<name>A0A8B9FGN8_9PSIT</name>
<keyword evidence="4 14" id="KW-0540">Nuclease</keyword>
<dbReference type="SMART" id="SM00248">
    <property type="entry name" value="ANK"/>
    <property type="match status" value="2"/>
</dbReference>
<dbReference type="Gene3D" id="3.30.200.20">
    <property type="entry name" value="Phosphorylase Kinase, domain 1"/>
    <property type="match status" value="1"/>
</dbReference>
<evidence type="ECO:0000256" key="11">
    <source>
        <dbReference type="ARBA" id="ARBA00023043"/>
    </source>
</evidence>
<keyword evidence="8" id="KW-0863">Zinc-finger</keyword>
<comment type="similarity">
    <text evidence="2 14">Belongs to the ANKZF1/VMS1 family.</text>
</comment>
<evidence type="ECO:0000256" key="6">
    <source>
        <dbReference type="ARBA" id="ARBA00022737"/>
    </source>
</evidence>
<feature type="region of interest" description="Disordered" evidence="15">
    <location>
        <begin position="36"/>
        <end position="55"/>
    </location>
</feature>
<keyword evidence="9 14" id="KW-0378">Hydrolase</keyword>
<reference evidence="18" key="2">
    <citation type="submission" date="2025-09" db="UniProtKB">
        <authorList>
            <consortium name="Ensembl"/>
        </authorList>
    </citation>
    <scope>IDENTIFICATION</scope>
</reference>
<comment type="domain">
    <text evidence="14">The VLRF1 domain mediates binding to the 60S ribosomal subunit.</text>
</comment>
<dbReference type="GO" id="GO:0005737">
    <property type="term" value="C:cytoplasm"/>
    <property type="evidence" value="ECO:0007669"/>
    <property type="project" value="UniProtKB-SubCell"/>
</dbReference>
<dbReference type="PROSITE" id="PS50088">
    <property type="entry name" value="ANK_REPEAT"/>
    <property type="match status" value="1"/>
</dbReference>
<dbReference type="PANTHER" id="PTHR16036:SF2">
    <property type="entry name" value="TRNA ENDONUCLEASE ANKZF1"/>
    <property type="match status" value="1"/>
</dbReference>
<dbReference type="GO" id="GO:0008270">
    <property type="term" value="F:zinc ion binding"/>
    <property type="evidence" value="ECO:0007669"/>
    <property type="project" value="UniProtKB-KW"/>
</dbReference>
<dbReference type="GO" id="GO:0036503">
    <property type="term" value="P:ERAD pathway"/>
    <property type="evidence" value="ECO:0007669"/>
    <property type="project" value="TreeGrafter"/>
</dbReference>
<feature type="compositionally biased region" description="Low complexity" evidence="15">
    <location>
        <begin position="114"/>
        <end position="143"/>
    </location>
</feature>
<evidence type="ECO:0000256" key="14">
    <source>
        <dbReference type="PROSITE-ProRule" id="PRU01389"/>
    </source>
</evidence>
<dbReference type="GO" id="GO:0004519">
    <property type="term" value="F:endonuclease activity"/>
    <property type="evidence" value="ECO:0007669"/>
    <property type="project" value="UniProtKB-KW"/>
</dbReference>
<evidence type="ECO:0000313" key="18">
    <source>
        <dbReference type="Ensembl" id="ENSACOP00000008485.1"/>
    </source>
</evidence>
<dbReference type="Pfam" id="PF00023">
    <property type="entry name" value="Ank"/>
    <property type="match status" value="1"/>
</dbReference>
<dbReference type="PROSITE" id="PS52044">
    <property type="entry name" value="VLRF1"/>
    <property type="match status" value="1"/>
</dbReference>
<evidence type="ECO:0000259" key="16">
    <source>
        <dbReference type="PROSITE" id="PS50011"/>
    </source>
</evidence>
<evidence type="ECO:0000256" key="1">
    <source>
        <dbReference type="ARBA" id="ARBA00004496"/>
    </source>
</evidence>
<dbReference type="InterPro" id="IPR041540">
    <property type="entry name" value="VATC"/>
</dbReference>
<keyword evidence="5" id="KW-0479">Metal-binding</keyword>
<organism evidence="18 19">
    <name type="scientific">Amazona collaria</name>
    <name type="common">yellow-billed parrot</name>
    <dbReference type="NCBI Taxonomy" id="241587"/>
    <lineage>
        <taxon>Eukaryota</taxon>
        <taxon>Metazoa</taxon>
        <taxon>Chordata</taxon>
        <taxon>Craniata</taxon>
        <taxon>Vertebrata</taxon>
        <taxon>Euteleostomi</taxon>
        <taxon>Archelosauria</taxon>
        <taxon>Archosauria</taxon>
        <taxon>Dinosauria</taxon>
        <taxon>Saurischia</taxon>
        <taxon>Theropoda</taxon>
        <taxon>Coelurosauria</taxon>
        <taxon>Aves</taxon>
        <taxon>Neognathae</taxon>
        <taxon>Neoaves</taxon>
        <taxon>Telluraves</taxon>
        <taxon>Australaves</taxon>
        <taxon>Psittaciformes</taxon>
        <taxon>Psittacidae</taxon>
        <taxon>Amazona</taxon>
    </lineage>
</organism>
<dbReference type="InterPro" id="IPR000719">
    <property type="entry name" value="Prot_kinase_dom"/>
</dbReference>
<dbReference type="SUPFAM" id="SSF56112">
    <property type="entry name" value="Protein kinase-like (PK-like)"/>
    <property type="match status" value="1"/>
</dbReference>
<keyword evidence="6" id="KW-0677">Repeat</keyword>
<accession>A0A8B9FGN8</accession>
<dbReference type="InterPro" id="IPR036770">
    <property type="entry name" value="Ankyrin_rpt-contain_sf"/>
</dbReference>
<dbReference type="PANTHER" id="PTHR16036">
    <property type="entry name" value="ANKYRIN REPEAT AND ZINC FINGER DOMAIN-CONTAINING PROTEIN 1"/>
    <property type="match status" value="1"/>
</dbReference>
<evidence type="ECO:0000313" key="19">
    <source>
        <dbReference type="Proteomes" id="UP000694522"/>
    </source>
</evidence>
<keyword evidence="19" id="KW-1185">Reference proteome</keyword>
<dbReference type="Ensembl" id="ENSACOT00000008779.1">
    <property type="protein sequence ID" value="ENSACOP00000008485.1"/>
    <property type="gene ID" value="ENSACOG00000005923.1"/>
</dbReference>
<dbReference type="InterPro" id="IPR008271">
    <property type="entry name" value="Ser/Thr_kinase_AS"/>
</dbReference>
<protein>
    <submittedName>
        <fullName evidence="18">Ankyrin repeat and zinc finger peptidyl tRNA hydrolase 1</fullName>
    </submittedName>
</protein>
<sequence>MAAPESRSVFEAAQDAVLLRGLTLLTGVAAEAWGAEPAPVSHDKPAAAGSEEKAHGVHAVPERMCCSTCEQEFSSREEQTEHYRLDWHRFNLKQRLLGRQALPVEAFEEKTRAGSVSSISGSDSESSDSSSESELLPSSSNSPGTLQIPHSHKVLFRNAKGELISTYRCVLGTGKGGTEEPVELAASLRSLNASTCWVVLMMGGGHFAGAVFRGPQVQEHKTFHRYTVRARRGTAQSLRDAHTPGSAPRSAGASLRRYNEAALLKDIQDLLSAWAQHLNEAQRIFLRAPRHNRALLFSGRNPPLTQGDPRICHIPLNTRRATLREVLRVHSMLASLQVYGKDTPLEDITGSPRKAWQKRRQKAEVDPPQEDMGSPEEKEEEEESPAGELETVEVTLRTLDLREFEVMPKRKRKKKKRDKKVEKGPCAEAMGCHGTQCGQPGLEVVTEPQGEAEPLRWGNGGDPQTQLRDALFTACKTGDVGMLQHLLGVPGSRALSGASKDGEVTQPLDMPRSLLNQPMDEHGCTLLHVAARAGKAEAVCLLLEAGADPALRDVQERTPYCVSADKLTRNAFRKFMVDHPDKYDYSRARVPGPLTQEMEAKKLEKKRAQKAQRKQREQAQREERQRREQEQAEKQRFAALSDREKRALAAERRLAVQLQDTGATLVNISRCWHCGESLLGRIPFHYLDFSFCSTACLQTHRRAQAARTGFSYVDLVEGLRDGRFYALKRILCHDKEDHQAALHEVEMHGLFDHPNILRLVAHCMVEKGAKHEAWLLLPYVKGGTLWSEVEALRKKGTFMPEQRILLILHGICCGLQAIHSKGYAHRDLKPTNVLLDEDDRPVLMDLGSMNQARIEVSNSREAMALQDWAAQRCTISYRAPELFTVPSQCIIDERTDIWVLGCLAAPAVLHDDSEPPGATQHK</sequence>
<dbReference type="InterPro" id="IPR013087">
    <property type="entry name" value="Znf_C2H2_type"/>
</dbReference>
<feature type="region of interest" description="Disordered" evidence="15">
    <location>
        <begin position="601"/>
        <end position="639"/>
    </location>
</feature>
<feature type="domain" description="Protein kinase" evidence="16">
    <location>
        <begin position="699"/>
        <end position="922"/>
    </location>
</feature>
<dbReference type="InterPro" id="IPR002110">
    <property type="entry name" value="Ankyrin_rpt"/>
</dbReference>
<evidence type="ECO:0000256" key="12">
    <source>
        <dbReference type="ARBA" id="ARBA00023054"/>
    </source>
</evidence>
<keyword evidence="3 14" id="KW-0963">Cytoplasm</keyword>
<feature type="compositionally biased region" description="Basic and acidic residues" evidence="15">
    <location>
        <begin position="41"/>
        <end position="55"/>
    </location>
</feature>
<evidence type="ECO:0000256" key="7">
    <source>
        <dbReference type="ARBA" id="ARBA00022759"/>
    </source>
</evidence>
<feature type="domain" description="VLRF1" evidence="17">
    <location>
        <begin position="193"/>
        <end position="336"/>
    </location>
</feature>
<dbReference type="SUPFAM" id="SSF48403">
    <property type="entry name" value="Ankyrin repeat"/>
    <property type="match status" value="1"/>
</dbReference>
<evidence type="ECO:0000256" key="5">
    <source>
        <dbReference type="ARBA" id="ARBA00022723"/>
    </source>
</evidence>
<feature type="compositionally biased region" description="Acidic residues" evidence="15">
    <location>
        <begin position="367"/>
        <end position="385"/>
    </location>
</feature>
<evidence type="ECO:0000256" key="8">
    <source>
        <dbReference type="ARBA" id="ARBA00022771"/>
    </source>
</evidence>
<dbReference type="Pfam" id="PF18716">
    <property type="entry name" value="VATC"/>
    <property type="match status" value="1"/>
</dbReference>
<dbReference type="PROSITE" id="PS50011">
    <property type="entry name" value="PROTEIN_KINASE_DOM"/>
    <property type="match status" value="1"/>
</dbReference>
<evidence type="ECO:0000256" key="9">
    <source>
        <dbReference type="ARBA" id="ARBA00022801"/>
    </source>
</evidence>
<dbReference type="InterPro" id="IPR041175">
    <property type="entry name" value="VLRF1/Vms1"/>
</dbReference>
<evidence type="ECO:0000256" key="10">
    <source>
        <dbReference type="ARBA" id="ARBA00022833"/>
    </source>
</evidence>
<dbReference type="Gene3D" id="1.25.40.20">
    <property type="entry name" value="Ankyrin repeat-containing domain"/>
    <property type="match status" value="1"/>
</dbReference>
<dbReference type="SMART" id="SM00220">
    <property type="entry name" value="S_TKc"/>
    <property type="match status" value="1"/>
</dbReference>
<dbReference type="GO" id="GO:0005524">
    <property type="term" value="F:ATP binding"/>
    <property type="evidence" value="ECO:0007669"/>
    <property type="project" value="InterPro"/>
</dbReference>
<evidence type="ECO:0000256" key="15">
    <source>
        <dbReference type="SAM" id="MobiDB-lite"/>
    </source>
</evidence>
<feature type="active site" evidence="14">
    <location>
        <position position="236"/>
    </location>
</feature>
<feature type="compositionally biased region" description="Basic residues" evidence="15">
    <location>
        <begin position="603"/>
        <end position="613"/>
    </location>
</feature>
<dbReference type="InterPro" id="IPR011009">
    <property type="entry name" value="Kinase-like_dom_sf"/>
</dbReference>
<reference evidence="18" key="1">
    <citation type="submission" date="2025-08" db="UniProtKB">
        <authorList>
            <consortium name="Ensembl"/>
        </authorList>
    </citation>
    <scope>IDENTIFICATION</scope>
</reference>
<dbReference type="Gene3D" id="1.10.510.10">
    <property type="entry name" value="Transferase(Phosphotransferase) domain 1"/>
    <property type="match status" value="1"/>
</dbReference>
<dbReference type="InterPro" id="IPR047139">
    <property type="entry name" value="ANKZ1/VMS1"/>
</dbReference>
<feature type="compositionally biased region" description="Basic and acidic residues" evidence="15">
    <location>
        <begin position="614"/>
        <end position="639"/>
    </location>
</feature>
<dbReference type="Pfam" id="PF18826">
    <property type="entry name" value="bVLRF1"/>
    <property type="match status" value="1"/>
</dbReference>
<keyword evidence="12" id="KW-0175">Coiled coil</keyword>
<evidence type="ECO:0000256" key="4">
    <source>
        <dbReference type="ARBA" id="ARBA00022722"/>
    </source>
</evidence>
<dbReference type="Proteomes" id="UP000694522">
    <property type="component" value="Unplaced"/>
</dbReference>
<dbReference type="AlphaFoldDB" id="A0A8B9FGN8"/>
<feature type="repeat" description="ANK" evidence="13">
    <location>
        <begin position="522"/>
        <end position="554"/>
    </location>
</feature>
<comment type="subcellular location">
    <subcellularLocation>
        <location evidence="1">Cytoplasm</location>
    </subcellularLocation>
</comment>
<evidence type="ECO:0000259" key="17">
    <source>
        <dbReference type="PROSITE" id="PS52044"/>
    </source>
</evidence>
<feature type="region of interest" description="Disordered" evidence="15">
    <location>
        <begin position="233"/>
        <end position="252"/>
    </location>
</feature>
<feature type="region of interest" description="Disordered" evidence="15">
    <location>
        <begin position="343"/>
        <end position="390"/>
    </location>
</feature>
<keyword evidence="10" id="KW-0862">Zinc</keyword>
<dbReference type="PROSITE" id="PS00108">
    <property type="entry name" value="PROTEIN_KINASE_ST"/>
    <property type="match status" value="1"/>
</dbReference>
<keyword evidence="7 14" id="KW-0255">Endonuclease</keyword>
<evidence type="ECO:0000256" key="3">
    <source>
        <dbReference type="ARBA" id="ARBA00022490"/>
    </source>
</evidence>
<feature type="region of interest" description="Disordered" evidence="15">
    <location>
        <begin position="113"/>
        <end position="147"/>
    </location>
</feature>
<evidence type="ECO:0000256" key="13">
    <source>
        <dbReference type="PROSITE-ProRule" id="PRU00023"/>
    </source>
</evidence>
<keyword evidence="11 13" id="KW-0040">ANK repeat</keyword>
<proteinExistence type="inferred from homology"/>
<dbReference type="PROSITE" id="PS50297">
    <property type="entry name" value="ANK_REP_REGION"/>
    <property type="match status" value="1"/>
</dbReference>
<evidence type="ECO:0000256" key="2">
    <source>
        <dbReference type="ARBA" id="ARBA00009262"/>
    </source>
</evidence>
<dbReference type="Pfam" id="PF00069">
    <property type="entry name" value="Pkinase"/>
    <property type="match status" value="1"/>
</dbReference>